<evidence type="ECO:0000256" key="5">
    <source>
        <dbReference type="SAM" id="MobiDB-lite"/>
    </source>
</evidence>
<feature type="domain" description="Zn(2)-C6 fungal-type" evidence="6">
    <location>
        <begin position="34"/>
        <end position="62"/>
    </location>
</feature>
<accession>A0A2K1QP66</accession>
<keyword evidence="1" id="KW-0805">Transcription regulation</keyword>
<dbReference type="PANTHER" id="PTHR31069:SF28">
    <property type="entry name" value="ZN(II)2CYS6 TRANSCRIPTION FACTOR (EUROFUNG)"/>
    <property type="match status" value="1"/>
</dbReference>
<feature type="compositionally biased region" description="Low complexity" evidence="5">
    <location>
        <begin position="703"/>
        <end position="722"/>
    </location>
</feature>
<dbReference type="EMBL" id="NKHZ01000055">
    <property type="protein sequence ID" value="PNS16739.1"/>
    <property type="molecule type" value="Genomic_DNA"/>
</dbReference>
<feature type="compositionally biased region" description="Polar residues" evidence="5">
    <location>
        <begin position="271"/>
        <end position="285"/>
    </location>
</feature>
<feature type="region of interest" description="Disordered" evidence="5">
    <location>
        <begin position="271"/>
        <end position="309"/>
    </location>
</feature>
<evidence type="ECO:0000256" key="2">
    <source>
        <dbReference type="ARBA" id="ARBA00023125"/>
    </source>
</evidence>
<dbReference type="InterPro" id="IPR050675">
    <property type="entry name" value="OAF3"/>
</dbReference>
<sequence>MAASDVQTPALEAKTNPAPRKRRRRAAASGAAEDCFTCRKRSTQCDRKRPYCSQCLEVGKECGGYRTTLTWGVGVASRGKLRGLTCPVAGRPVAAAASETKPEIQHRRKTSNASTSSNGNDSNLSTSFPAGQSAFNFAASLGSVPESRPIKIEHPRQHLPSPSLRLDIPPMAPGWPAPHFGHPVMHGDLSRASFPPSPMHLGIPPMQQPFLSPGHETTFPSSAHSVTTFSDSGFMTPHEFPPTPASYAFSEQIPAYAYSAVDSLPPSLDSANFGSDMPSSYQSGSPAYHNGSPHSTGHSSEHSYHETMASMERTPQPTVMADDYTVQGPPPPPGHESVFSQFEMTLDDMMATQQQQEEKPEDHQSMQLTLSRPVYTTQFFHLPQRMQSLLDFYDKHICSVLVAFDGATNPYRAHILTLAAHNEGLQNAIAALATNNIRMRSQKHLQAPGFVEELAEEGPNALHDRSEPSAEETCYKALSIDRLNLQLAHPGSVDDDSVLATLLILCLFHVCDSGFSKFKTQLAGVQKLLQLRGPARESGFIGWVQMFFTWFDVMTSTVNDRETEIENESLDMLDFSTDLGALEQFSGCDGRLFKLIARLGRLNLLAQDRPVRDKKSGATAPSQKQFQNQWRRPSRSLTPRPVKPEDYYRLDGNGWSTPLEEYDNDTFNQMPSTYQYPDSRTEFWTEWYDIRSRLQSWSMDYNSIPGPSSPNGSGPSSSSLGPEQRDLVHINESFRSSALLYTERLANPDLPSSAPNFQQLVAQGLFHITALSITSCVNKFLLWPLFIIGTECYDTAHRATVRSRCVEIQRESGFFNNLSVLEVLERAWIEADVEAGKPQNQHQQPFGCGVQAQAPFKWRKAMDRVDGEYIVV</sequence>
<feature type="region of interest" description="Disordered" evidence="5">
    <location>
        <begin position="95"/>
        <end position="127"/>
    </location>
</feature>
<evidence type="ECO:0000256" key="4">
    <source>
        <dbReference type="ARBA" id="ARBA00023242"/>
    </source>
</evidence>
<keyword evidence="8" id="KW-1185">Reference proteome</keyword>
<dbReference type="Proteomes" id="UP000243797">
    <property type="component" value="Unassembled WGS sequence"/>
</dbReference>
<feature type="compositionally biased region" description="Polar residues" evidence="5">
    <location>
        <begin position="111"/>
        <end position="127"/>
    </location>
</feature>
<protein>
    <submittedName>
        <fullName evidence="7">Transcriptional activator protein UGA3</fullName>
    </submittedName>
</protein>
<dbReference type="OrthoDB" id="3431704at2759"/>
<dbReference type="Pfam" id="PF00172">
    <property type="entry name" value="Zn_clus"/>
    <property type="match status" value="1"/>
</dbReference>
<dbReference type="SUPFAM" id="SSF57701">
    <property type="entry name" value="Zn2/Cys6 DNA-binding domain"/>
    <property type="match status" value="1"/>
</dbReference>
<dbReference type="GO" id="GO:0008270">
    <property type="term" value="F:zinc ion binding"/>
    <property type="evidence" value="ECO:0007669"/>
    <property type="project" value="InterPro"/>
</dbReference>
<keyword evidence="3" id="KW-0804">Transcription</keyword>
<dbReference type="CDD" id="cd00067">
    <property type="entry name" value="GAL4"/>
    <property type="match status" value="1"/>
</dbReference>
<feature type="compositionally biased region" description="Polar residues" evidence="5">
    <location>
        <begin position="619"/>
        <end position="637"/>
    </location>
</feature>
<evidence type="ECO:0000256" key="3">
    <source>
        <dbReference type="ARBA" id="ARBA00023163"/>
    </source>
</evidence>
<feature type="region of interest" description="Disordered" evidence="5">
    <location>
        <begin position="1"/>
        <end position="31"/>
    </location>
</feature>
<evidence type="ECO:0000259" key="6">
    <source>
        <dbReference type="PROSITE" id="PS50048"/>
    </source>
</evidence>
<evidence type="ECO:0000313" key="7">
    <source>
        <dbReference type="EMBL" id="PNS16739.1"/>
    </source>
</evidence>
<dbReference type="InterPro" id="IPR021858">
    <property type="entry name" value="Fun_TF"/>
</dbReference>
<keyword evidence="4" id="KW-0539">Nucleus</keyword>
<dbReference type="InParanoid" id="A0A2K1QP66"/>
<organism evidence="7 8">
    <name type="scientific">Sphaceloma murrayae</name>
    <dbReference type="NCBI Taxonomy" id="2082308"/>
    <lineage>
        <taxon>Eukaryota</taxon>
        <taxon>Fungi</taxon>
        <taxon>Dikarya</taxon>
        <taxon>Ascomycota</taxon>
        <taxon>Pezizomycotina</taxon>
        <taxon>Dothideomycetes</taxon>
        <taxon>Dothideomycetidae</taxon>
        <taxon>Myriangiales</taxon>
        <taxon>Elsinoaceae</taxon>
        <taxon>Sphaceloma</taxon>
    </lineage>
</organism>
<keyword evidence="2" id="KW-0238">DNA-binding</keyword>
<gene>
    <name evidence="7" type="ORF">CAC42_4703</name>
</gene>
<dbReference type="AlphaFoldDB" id="A0A2K1QP66"/>
<dbReference type="PANTHER" id="PTHR31069">
    <property type="entry name" value="OLEATE-ACTIVATED TRANSCRIPTION FACTOR 1-RELATED"/>
    <property type="match status" value="1"/>
</dbReference>
<evidence type="ECO:0000256" key="1">
    <source>
        <dbReference type="ARBA" id="ARBA00023015"/>
    </source>
</evidence>
<dbReference type="InterPro" id="IPR001138">
    <property type="entry name" value="Zn2Cys6_DnaBD"/>
</dbReference>
<proteinExistence type="predicted"/>
<comment type="caution">
    <text evidence="7">The sequence shown here is derived from an EMBL/GenBank/DDBJ whole genome shotgun (WGS) entry which is preliminary data.</text>
</comment>
<evidence type="ECO:0000313" key="8">
    <source>
        <dbReference type="Proteomes" id="UP000243797"/>
    </source>
</evidence>
<feature type="region of interest" description="Disordered" evidence="5">
    <location>
        <begin position="701"/>
        <end position="723"/>
    </location>
</feature>
<dbReference type="InterPro" id="IPR036864">
    <property type="entry name" value="Zn2-C6_fun-type_DNA-bd_sf"/>
</dbReference>
<dbReference type="Pfam" id="PF11951">
    <property type="entry name" value="Fungal_trans_2"/>
    <property type="match status" value="1"/>
</dbReference>
<dbReference type="PROSITE" id="PS50048">
    <property type="entry name" value="ZN2_CY6_FUNGAL_2"/>
    <property type="match status" value="1"/>
</dbReference>
<dbReference type="GO" id="GO:0003677">
    <property type="term" value="F:DNA binding"/>
    <property type="evidence" value="ECO:0007669"/>
    <property type="project" value="UniProtKB-KW"/>
</dbReference>
<name>A0A2K1QP66_9PEZI</name>
<reference evidence="7 8" key="1">
    <citation type="submission" date="2017-06" db="EMBL/GenBank/DDBJ databases">
        <title>Draft genome sequence of a variant of Elsinoe murrayae.</title>
        <authorList>
            <person name="Cheng Q."/>
        </authorList>
    </citation>
    <scope>NUCLEOTIDE SEQUENCE [LARGE SCALE GENOMIC DNA]</scope>
    <source>
        <strain evidence="7 8">CQ-2017a</strain>
    </source>
</reference>
<dbReference type="GO" id="GO:0000981">
    <property type="term" value="F:DNA-binding transcription factor activity, RNA polymerase II-specific"/>
    <property type="evidence" value="ECO:0007669"/>
    <property type="project" value="InterPro"/>
</dbReference>
<dbReference type="Gene3D" id="4.10.240.10">
    <property type="entry name" value="Zn(2)-C6 fungal-type DNA-binding domain"/>
    <property type="match status" value="1"/>
</dbReference>
<feature type="region of interest" description="Disordered" evidence="5">
    <location>
        <begin position="610"/>
        <end position="643"/>
    </location>
</feature>